<keyword evidence="1" id="KW-0812">Transmembrane</keyword>
<accession>A0A9Q1GXE3</accession>
<protein>
    <submittedName>
        <fullName evidence="2">Uncharacterized protein</fullName>
    </submittedName>
</protein>
<reference evidence="2" key="1">
    <citation type="submission" date="2022-04" db="EMBL/GenBank/DDBJ databases">
        <title>Carnegiea gigantea Genome sequencing and assembly v2.</title>
        <authorList>
            <person name="Copetti D."/>
            <person name="Sanderson M.J."/>
            <person name="Burquez A."/>
            <person name="Wojciechowski M.F."/>
        </authorList>
    </citation>
    <scope>NUCLEOTIDE SEQUENCE</scope>
    <source>
        <strain evidence="2">SGP5-SGP5p</strain>
        <tissue evidence="2">Aerial part</tissue>
    </source>
</reference>
<evidence type="ECO:0000256" key="1">
    <source>
        <dbReference type="SAM" id="Phobius"/>
    </source>
</evidence>
<organism evidence="2 3">
    <name type="scientific">Carnegiea gigantea</name>
    <dbReference type="NCBI Taxonomy" id="171969"/>
    <lineage>
        <taxon>Eukaryota</taxon>
        <taxon>Viridiplantae</taxon>
        <taxon>Streptophyta</taxon>
        <taxon>Embryophyta</taxon>
        <taxon>Tracheophyta</taxon>
        <taxon>Spermatophyta</taxon>
        <taxon>Magnoliopsida</taxon>
        <taxon>eudicotyledons</taxon>
        <taxon>Gunneridae</taxon>
        <taxon>Pentapetalae</taxon>
        <taxon>Caryophyllales</taxon>
        <taxon>Cactineae</taxon>
        <taxon>Cactaceae</taxon>
        <taxon>Cactoideae</taxon>
        <taxon>Echinocereeae</taxon>
        <taxon>Carnegiea</taxon>
    </lineage>
</organism>
<evidence type="ECO:0000313" key="2">
    <source>
        <dbReference type="EMBL" id="KAJ8426939.1"/>
    </source>
</evidence>
<proteinExistence type="predicted"/>
<gene>
    <name evidence="2" type="ORF">Cgig2_012899</name>
</gene>
<evidence type="ECO:0000313" key="3">
    <source>
        <dbReference type="Proteomes" id="UP001153076"/>
    </source>
</evidence>
<keyword evidence="1" id="KW-1133">Transmembrane helix</keyword>
<name>A0A9Q1GXE3_9CARY</name>
<dbReference type="AlphaFoldDB" id="A0A9Q1GXE3"/>
<keyword evidence="1" id="KW-0472">Membrane</keyword>
<dbReference type="Proteomes" id="UP001153076">
    <property type="component" value="Unassembled WGS sequence"/>
</dbReference>
<comment type="caution">
    <text evidence="2">The sequence shown here is derived from an EMBL/GenBank/DDBJ whole genome shotgun (WGS) entry which is preliminary data.</text>
</comment>
<keyword evidence="3" id="KW-1185">Reference proteome</keyword>
<sequence>MTQPCLPWTKSKGLTRFTFDKPTRVYQKPGLLRLKQPDLVLPEKLIIEDSFAKAMVNWLSSRLSANQIEQPGGREVMLSMGKHSQLIHYQLWRLIARSTYLVLSLAGLKIVTIMLSMVSLLCIIMLFLWKCRSQVKVLQTKRYKNEGLPIQLRKSQGYSSEISGS</sequence>
<dbReference type="EMBL" id="JAKOGI010001216">
    <property type="protein sequence ID" value="KAJ8426939.1"/>
    <property type="molecule type" value="Genomic_DNA"/>
</dbReference>
<feature type="transmembrane region" description="Helical" evidence="1">
    <location>
        <begin position="100"/>
        <end position="129"/>
    </location>
</feature>